<dbReference type="PANTHER" id="PTHR32308">
    <property type="entry name" value="LYASE BETA SUBUNIT, PUTATIVE (AFU_ORTHOLOGUE AFUA_4G13030)-RELATED"/>
    <property type="match status" value="1"/>
</dbReference>
<feature type="domain" description="HpcH/HpaI aldolase/citrate lyase" evidence="6">
    <location>
        <begin position="10"/>
        <end position="215"/>
    </location>
</feature>
<dbReference type="EMBL" id="VHIR01000010">
    <property type="protein sequence ID" value="TQE43284.1"/>
    <property type="molecule type" value="Genomic_DNA"/>
</dbReference>
<organism evidence="7 8">
    <name type="scientific">Corynebacterium phoceense</name>
    <dbReference type="NCBI Taxonomy" id="1686286"/>
    <lineage>
        <taxon>Bacteria</taxon>
        <taxon>Bacillati</taxon>
        <taxon>Actinomycetota</taxon>
        <taxon>Actinomycetes</taxon>
        <taxon>Mycobacteriales</taxon>
        <taxon>Corynebacteriaceae</taxon>
        <taxon>Corynebacterium</taxon>
    </lineage>
</organism>
<proteinExistence type="predicted"/>
<feature type="binding site" evidence="4">
    <location>
        <position position="116"/>
    </location>
    <ligand>
        <name>substrate</name>
    </ligand>
</feature>
<comment type="cofactor">
    <cofactor evidence="1">
        <name>Mg(2+)</name>
        <dbReference type="ChEBI" id="CHEBI:18420"/>
    </cofactor>
</comment>
<dbReference type="InterPro" id="IPR015813">
    <property type="entry name" value="Pyrv/PenolPyrv_kinase-like_dom"/>
</dbReference>
<evidence type="ECO:0000256" key="3">
    <source>
        <dbReference type="ARBA" id="ARBA00022842"/>
    </source>
</evidence>
<keyword evidence="8" id="KW-1185">Reference proteome</keyword>
<dbReference type="SUPFAM" id="SSF51621">
    <property type="entry name" value="Phosphoenolpyruvate/pyruvate domain"/>
    <property type="match status" value="1"/>
</dbReference>
<reference evidence="7 8" key="1">
    <citation type="submission" date="2019-06" db="EMBL/GenBank/DDBJ databases">
        <title>Draft genome of C. phoceense Strain 272.</title>
        <authorList>
            <person name="Pacheco L.G.C."/>
            <person name="Barberis C.M."/>
            <person name="Almuzara M.N."/>
            <person name="Traglia G.M."/>
            <person name="Santos C.S."/>
            <person name="Rocha D.J.P.G."/>
            <person name="Aguiar E.R.G.R."/>
            <person name="Vay C.A."/>
        </authorList>
    </citation>
    <scope>NUCLEOTIDE SEQUENCE [LARGE SCALE GENOMIC DNA]</scope>
    <source>
        <strain evidence="7 8">272</strain>
    </source>
</reference>
<keyword evidence="7" id="KW-0456">Lyase</keyword>
<keyword evidence="3 5" id="KW-0460">Magnesium</keyword>
<dbReference type="InterPro" id="IPR040442">
    <property type="entry name" value="Pyrv_kinase-like_dom_sf"/>
</dbReference>
<dbReference type="GO" id="GO:0000287">
    <property type="term" value="F:magnesium ion binding"/>
    <property type="evidence" value="ECO:0007669"/>
    <property type="project" value="TreeGrafter"/>
</dbReference>
<gene>
    <name evidence="7" type="ORF">EJK80_08005</name>
</gene>
<dbReference type="GO" id="GO:0016829">
    <property type="term" value="F:lyase activity"/>
    <property type="evidence" value="ECO:0007669"/>
    <property type="project" value="UniProtKB-KW"/>
</dbReference>
<evidence type="ECO:0000256" key="5">
    <source>
        <dbReference type="PIRSR" id="PIRSR015582-2"/>
    </source>
</evidence>
<sequence length="275" mass="29070">MTWMPAGPAILFVPADRPDRFAKAATAADMVILDLEDGCRPENRAAARIAIAECDLDPATTIVRVNPPGTPEFAADMEMVRTTAFRQLMCPKAEGAASMEVFAAELPDAQVIALAETALGVMCAEETAASESCVALFWGAEDLLASMGGVSSRFADGVYRDVPRFARAQVHLAAAAHGKAMLDAVFMDIQDSVGLQSEATDAAALGFAGSVCIHPLQVPVIRAAYAPAAEQVQWAEGLLAAAADNQGAFRYQGRMVDEPLFRQAQSILNRARVSA</sequence>
<evidence type="ECO:0000256" key="1">
    <source>
        <dbReference type="ARBA" id="ARBA00001946"/>
    </source>
</evidence>
<evidence type="ECO:0000259" key="6">
    <source>
        <dbReference type="Pfam" id="PF03328"/>
    </source>
</evidence>
<dbReference type="RefSeq" id="WP_141628994.1">
    <property type="nucleotide sequence ID" value="NZ_VHIR01000010.1"/>
</dbReference>
<evidence type="ECO:0000313" key="7">
    <source>
        <dbReference type="EMBL" id="TQE43284.1"/>
    </source>
</evidence>
<name>A0A540R766_9CORY</name>
<evidence type="ECO:0000313" key="8">
    <source>
        <dbReference type="Proteomes" id="UP000318080"/>
    </source>
</evidence>
<comment type="caution">
    <text evidence="7">The sequence shown here is derived from an EMBL/GenBank/DDBJ whole genome shotgun (WGS) entry which is preliminary data.</text>
</comment>
<feature type="binding site" evidence="5">
    <location>
        <position position="142"/>
    </location>
    <ligand>
        <name>Mg(2+)</name>
        <dbReference type="ChEBI" id="CHEBI:18420"/>
    </ligand>
</feature>
<evidence type="ECO:0000256" key="2">
    <source>
        <dbReference type="ARBA" id="ARBA00022723"/>
    </source>
</evidence>
<evidence type="ECO:0000256" key="4">
    <source>
        <dbReference type="PIRSR" id="PIRSR015582-1"/>
    </source>
</evidence>
<dbReference type="Pfam" id="PF03328">
    <property type="entry name" value="HpcH_HpaI"/>
    <property type="match status" value="1"/>
</dbReference>
<dbReference type="STRING" id="1686286.GCA_900092335_01082"/>
<dbReference type="PIRSF" id="PIRSF015582">
    <property type="entry name" value="Cit_lyase_B"/>
    <property type="match status" value="1"/>
</dbReference>
<dbReference type="Proteomes" id="UP000318080">
    <property type="component" value="Unassembled WGS sequence"/>
</dbReference>
<protein>
    <submittedName>
        <fullName evidence="7">CoA ester lyase</fullName>
    </submittedName>
</protein>
<keyword evidence="2 5" id="KW-0479">Metal-binding</keyword>
<dbReference type="GO" id="GO:0006107">
    <property type="term" value="P:oxaloacetate metabolic process"/>
    <property type="evidence" value="ECO:0007669"/>
    <property type="project" value="TreeGrafter"/>
</dbReference>
<feature type="binding site" evidence="5">
    <location>
        <position position="116"/>
    </location>
    <ligand>
        <name>Mg(2+)</name>
        <dbReference type="ChEBI" id="CHEBI:18420"/>
    </ligand>
</feature>
<dbReference type="AlphaFoldDB" id="A0A540R766"/>
<dbReference type="Gene3D" id="3.20.20.60">
    <property type="entry name" value="Phosphoenolpyruvate-binding domains"/>
    <property type="match status" value="1"/>
</dbReference>
<feature type="binding site" evidence="4">
    <location>
        <position position="64"/>
    </location>
    <ligand>
        <name>substrate</name>
    </ligand>
</feature>
<accession>A0A540R766</accession>
<dbReference type="InterPro" id="IPR005000">
    <property type="entry name" value="Aldolase/citrate-lyase_domain"/>
</dbReference>
<dbReference type="InterPro" id="IPR011206">
    <property type="entry name" value="Citrate_lyase_beta/mcl1/mcl2"/>
</dbReference>
<dbReference type="PANTHER" id="PTHR32308:SF10">
    <property type="entry name" value="CITRATE LYASE SUBUNIT BETA"/>
    <property type="match status" value="1"/>
</dbReference>